<evidence type="ECO:0000256" key="1">
    <source>
        <dbReference type="SAM" id="MobiDB-lite"/>
    </source>
</evidence>
<accession>A0A9K3CVI1</accession>
<feature type="region of interest" description="Disordered" evidence="1">
    <location>
        <begin position="1"/>
        <end position="38"/>
    </location>
</feature>
<proteinExistence type="predicted"/>
<evidence type="ECO:0000313" key="3">
    <source>
        <dbReference type="Proteomes" id="UP000265618"/>
    </source>
</evidence>
<dbReference type="InterPro" id="IPR036397">
    <property type="entry name" value="RNaseH_sf"/>
</dbReference>
<name>A0A9K3CVI1_9EUKA</name>
<dbReference type="EMBL" id="BDIP01000911">
    <property type="protein sequence ID" value="GIQ83063.1"/>
    <property type="molecule type" value="Genomic_DNA"/>
</dbReference>
<reference evidence="2 3" key="1">
    <citation type="journal article" date="2018" name="PLoS ONE">
        <title>The draft genome of Kipferlia bialata reveals reductive genome evolution in fornicate parasites.</title>
        <authorList>
            <person name="Tanifuji G."/>
            <person name="Takabayashi S."/>
            <person name="Kume K."/>
            <person name="Takagi M."/>
            <person name="Nakayama T."/>
            <person name="Kamikawa R."/>
            <person name="Inagaki Y."/>
            <person name="Hashimoto T."/>
        </authorList>
    </citation>
    <scope>NUCLEOTIDE SEQUENCE [LARGE SCALE GENOMIC DNA]</scope>
    <source>
        <strain evidence="2">NY0173</strain>
    </source>
</reference>
<protein>
    <submittedName>
        <fullName evidence="2">Uncharacterized protein</fullName>
    </submittedName>
</protein>
<keyword evidence="3" id="KW-1185">Reference proteome</keyword>
<organism evidence="2 3">
    <name type="scientific">Kipferlia bialata</name>
    <dbReference type="NCBI Taxonomy" id="797122"/>
    <lineage>
        <taxon>Eukaryota</taxon>
        <taxon>Metamonada</taxon>
        <taxon>Carpediemonas-like organisms</taxon>
        <taxon>Kipferlia</taxon>
    </lineage>
</organism>
<dbReference type="SUPFAM" id="SSF53098">
    <property type="entry name" value="Ribonuclease H-like"/>
    <property type="match status" value="1"/>
</dbReference>
<gene>
    <name evidence="2" type="ORF">KIPB_004311</name>
</gene>
<feature type="compositionally biased region" description="Basic residues" evidence="1">
    <location>
        <begin position="9"/>
        <end position="22"/>
    </location>
</feature>
<dbReference type="InterPro" id="IPR012337">
    <property type="entry name" value="RNaseH-like_sf"/>
</dbReference>
<evidence type="ECO:0000313" key="2">
    <source>
        <dbReference type="EMBL" id="GIQ83063.1"/>
    </source>
</evidence>
<dbReference type="Gene3D" id="3.30.420.10">
    <property type="entry name" value="Ribonuclease H-like superfamily/Ribonuclease H"/>
    <property type="match status" value="1"/>
</dbReference>
<comment type="caution">
    <text evidence="2">The sequence shown here is derived from an EMBL/GenBank/DDBJ whole genome shotgun (WGS) entry which is preliminary data.</text>
</comment>
<dbReference type="Proteomes" id="UP000265618">
    <property type="component" value="Unassembled WGS sequence"/>
</dbReference>
<dbReference type="GO" id="GO:0003676">
    <property type="term" value="F:nucleic acid binding"/>
    <property type="evidence" value="ECO:0007669"/>
    <property type="project" value="InterPro"/>
</dbReference>
<sequence>MSYQAVSRYKGKKPRPRGKGRNQRSGAYQPFPTAQNTPKADIDEVLSRAVSLLAHQDTDMPGLADMPGRRIEFFEGLSSQCHFFDLSDPTHAPHIQAAVDHIMSKRLAAFDCEWYSVDPESPISVMQFSTLSHTFVFHVPTGAGAHLVDTSPVLTRILSDTLEPRPMLLVKDPRTDRRKFQHTFGRPMPQVTDLHSLCFQLSFGTLNVKQICEVLDIGEETIKCDKVSGSHWDRWPLEDWQQVYAAFDPFFNVVCALRAAELLREGAEDPTLPFSTLLSSRVQRLDRLDRRLIKENRYHQCRCPYRSCEKGFFTEKEEWVAHMALFHPEEAVQDYM</sequence>
<dbReference type="AlphaFoldDB" id="A0A9K3CVI1"/>